<evidence type="ECO:0000256" key="6">
    <source>
        <dbReference type="ARBA" id="ARBA00026055"/>
    </source>
</evidence>
<dbReference type="Pfam" id="PF07986">
    <property type="entry name" value="TBCC"/>
    <property type="match status" value="1"/>
</dbReference>
<proteinExistence type="inferred from homology"/>
<evidence type="ECO:0000256" key="2">
    <source>
        <dbReference type="ARBA" id="ARBA00008848"/>
    </source>
</evidence>
<dbReference type="AlphaFoldDB" id="A0A7N2M1N9"/>
<feature type="domain" description="C-CAP/cofactor C-like" evidence="8">
    <location>
        <begin position="170"/>
        <end position="330"/>
    </location>
</feature>
<dbReference type="FunFam" id="2.160.20.70:FF:000009">
    <property type="entry name" value="Tubulin-folding cofactor C"/>
    <property type="match status" value="1"/>
</dbReference>
<feature type="compositionally biased region" description="Basic and acidic residues" evidence="7">
    <location>
        <begin position="154"/>
        <end position="163"/>
    </location>
</feature>
<evidence type="ECO:0000256" key="7">
    <source>
        <dbReference type="SAM" id="MobiDB-lite"/>
    </source>
</evidence>
<dbReference type="FunCoup" id="A0A7N2M1N9">
    <property type="interactions" value="2502"/>
</dbReference>
<dbReference type="Pfam" id="PF16752">
    <property type="entry name" value="TBCC_N"/>
    <property type="match status" value="1"/>
</dbReference>
<dbReference type="OrthoDB" id="194775at2759"/>
<sequence length="363" mass="40292">MENEEEVLATSNEPLDPNLHKKHISMIERLSNRHQTRLDNSLARQSESDSSSSSIATATTTASFLSRFSDSKCSIDSQLAQSRLTDPAQLRSHLDGISASISDLEKLVAESSYFLPSYEVRSSLKTISDLKQTLENLNSELIPKKKFSFKNKASKQDRGRSVSDSKQTAPENAASFSVSLEKLSFQVRDSPGLRNKNGETLVKNFKGSEVGEFTVSDLDSCEVRLIGSVRALFVHRLKNCRVYAGPVTGSILIEGAEDCVFVMASHQIRIHNAKGTDFYLRVRSRPIIEDSTGVRFAPYCLSYEGIEEDLREASLNEETGNWGNVDDFKWLRAVQSPNWSVLPENERVGMVQISNSGDGIEGN</sequence>
<name>A0A7N2M1N9_QUELO</name>
<accession>A0A7N2M1N9</accession>
<dbReference type="InterPro" id="IPR012945">
    <property type="entry name" value="Tubulin-bd_cofactor_C_dom"/>
</dbReference>
<keyword evidence="4" id="KW-0007">Acetylation</keyword>
<protein>
    <recommendedName>
        <fullName evidence="8">C-CAP/cofactor C-like domain-containing protein</fullName>
    </recommendedName>
</protein>
<dbReference type="Gene3D" id="1.20.58.1250">
    <property type="entry name" value="Tubulin Binding Cofactor C, N-terminal domain"/>
    <property type="match status" value="1"/>
</dbReference>
<evidence type="ECO:0000256" key="1">
    <source>
        <dbReference type="ARBA" id="ARBA00004496"/>
    </source>
</evidence>
<evidence type="ECO:0000256" key="4">
    <source>
        <dbReference type="ARBA" id="ARBA00022990"/>
    </source>
</evidence>
<dbReference type="KEGG" id="qlo:115950828"/>
<organism evidence="9 10">
    <name type="scientific">Quercus lobata</name>
    <name type="common">Valley oak</name>
    <dbReference type="NCBI Taxonomy" id="97700"/>
    <lineage>
        <taxon>Eukaryota</taxon>
        <taxon>Viridiplantae</taxon>
        <taxon>Streptophyta</taxon>
        <taxon>Embryophyta</taxon>
        <taxon>Tracheophyta</taxon>
        <taxon>Spermatophyta</taxon>
        <taxon>Magnoliopsida</taxon>
        <taxon>eudicotyledons</taxon>
        <taxon>Gunneridae</taxon>
        <taxon>Pentapetalae</taxon>
        <taxon>rosids</taxon>
        <taxon>fabids</taxon>
        <taxon>Fagales</taxon>
        <taxon>Fagaceae</taxon>
        <taxon>Quercus</taxon>
    </lineage>
</organism>
<evidence type="ECO:0000256" key="5">
    <source>
        <dbReference type="ARBA" id="ARBA00023186"/>
    </source>
</evidence>
<gene>
    <name evidence="9" type="primary">LOC115950828</name>
</gene>
<dbReference type="GO" id="GO:0015631">
    <property type="term" value="F:tubulin binding"/>
    <property type="evidence" value="ECO:0007669"/>
    <property type="project" value="InterPro"/>
</dbReference>
<dbReference type="InterPro" id="IPR027684">
    <property type="entry name" value="TBCC"/>
</dbReference>
<reference evidence="9" key="2">
    <citation type="submission" date="2021-01" db="UniProtKB">
        <authorList>
            <consortium name="EnsemblPlants"/>
        </authorList>
    </citation>
    <scope>IDENTIFICATION</scope>
</reference>
<keyword evidence="10" id="KW-1185">Reference proteome</keyword>
<dbReference type="GO" id="GO:0005737">
    <property type="term" value="C:cytoplasm"/>
    <property type="evidence" value="ECO:0007669"/>
    <property type="project" value="UniProtKB-SubCell"/>
</dbReference>
<comment type="subcellular location">
    <subcellularLocation>
        <location evidence="1">Cytoplasm</location>
    </subcellularLocation>
</comment>
<dbReference type="InterPro" id="IPR006599">
    <property type="entry name" value="CARP_motif"/>
</dbReference>
<dbReference type="RefSeq" id="XP_030923943.1">
    <property type="nucleotide sequence ID" value="XM_031068083.1"/>
</dbReference>
<dbReference type="PROSITE" id="PS51329">
    <property type="entry name" value="C_CAP_COFACTOR_C"/>
    <property type="match status" value="1"/>
</dbReference>
<comment type="subunit">
    <text evidence="6">Supercomplex made of cofactors A to E. Cofactors A and D function by capturing and stabilizing tubulin in a quasi-native conformation. Cofactor E binds to the cofactor D-tubulin complex; interaction with cofactor C then causes the release of tubulin polypeptides that are committed to the native state.</text>
</comment>
<dbReference type="InParanoid" id="A0A7N2M1N9"/>
<dbReference type="InterPro" id="IPR017901">
    <property type="entry name" value="C-CAP_CF_C-like"/>
</dbReference>
<keyword evidence="5" id="KW-0143">Chaperone</keyword>
<feature type="region of interest" description="Disordered" evidence="7">
    <location>
        <begin position="150"/>
        <end position="174"/>
    </location>
</feature>
<dbReference type="InterPro" id="IPR031925">
    <property type="entry name" value="TBCC_N"/>
</dbReference>
<evidence type="ECO:0000313" key="10">
    <source>
        <dbReference type="Proteomes" id="UP000594261"/>
    </source>
</evidence>
<evidence type="ECO:0000259" key="8">
    <source>
        <dbReference type="PROSITE" id="PS51329"/>
    </source>
</evidence>
<feature type="compositionally biased region" description="Polar residues" evidence="7">
    <location>
        <begin position="164"/>
        <end position="174"/>
    </location>
</feature>
<dbReference type="InterPro" id="IPR038397">
    <property type="entry name" value="TBCC_N_sf"/>
</dbReference>
<keyword evidence="3" id="KW-0963">Cytoplasm</keyword>
<dbReference type="PANTHER" id="PTHR15139">
    <property type="entry name" value="TUBULIN FOLDING COFACTOR C"/>
    <property type="match status" value="1"/>
</dbReference>
<dbReference type="GO" id="GO:0007023">
    <property type="term" value="P:post-chaperonin tubulin folding pathway"/>
    <property type="evidence" value="ECO:0007669"/>
    <property type="project" value="InterPro"/>
</dbReference>
<dbReference type="Proteomes" id="UP000594261">
    <property type="component" value="Chromosome 6"/>
</dbReference>
<evidence type="ECO:0000256" key="3">
    <source>
        <dbReference type="ARBA" id="ARBA00022490"/>
    </source>
</evidence>
<dbReference type="Gramene" id="QL06p049237:mrna">
    <property type="protein sequence ID" value="QL06p049237:mrna:CDS:9"/>
    <property type="gene ID" value="QL06p049237"/>
</dbReference>
<dbReference type="EnsemblPlants" id="QL06p049237:mrna">
    <property type="protein sequence ID" value="QL06p049237:mrna:CDS:9"/>
    <property type="gene ID" value="QL06p049237"/>
</dbReference>
<dbReference type="GO" id="GO:0007021">
    <property type="term" value="P:tubulin complex assembly"/>
    <property type="evidence" value="ECO:0007669"/>
    <property type="project" value="TreeGrafter"/>
</dbReference>
<dbReference type="EMBL" id="LRBV02000006">
    <property type="status" value="NOT_ANNOTATED_CDS"/>
    <property type="molecule type" value="Genomic_DNA"/>
</dbReference>
<dbReference type="Gene3D" id="2.160.20.70">
    <property type="match status" value="1"/>
</dbReference>
<dbReference type="FunFam" id="1.20.58.1250:FF:000003">
    <property type="entry name" value="Tubulin-folding cofactor C"/>
    <property type="match status" value="1"/>
</dbReference>
<comment type="similarity">
    <text evidence="2">Belongs to the TBCC family.</text>
</comment>
<dbReference type="OMA" id="YFQHEIT"/>
<dbReference type="PANTHER" id="PTHR15139:SF0">
    <property type="entry name" value="TUBULIN-SPECIFIC CHAPERONE C"/>
    <property type="match status" value="1"/>
</dbReference>
<evidence type="ECO:0000313" key="9">
    <source>
        <dbReference type="EnsemblPlants" id="QL06p049237:mrna:CDS:9"/>
    </source>
</evidence>
<dbReference type="GeneID" id="115950828"/>
<reference evidence="9 10" key="1">
    <citation type="journal article" date="2016" name="G3 (Bethesda)">
        <title>First Draft Assembly and Annotation of the Genome of a California Endemic Oak Quercus lobata Nee (Fagaceae).</title>
        <authorList>
            <person name="Sork V.L."/>
            <person name="Fitz-Gibbon S.T."/>
            <person name="Puiu D."/>
            <person name="Crepeau M."/>
            <person name="Gugger P.F."/>
            <person name="Sherman R."/>
            <person name="Stevens K."/>
            <person name="Langley C.H."/>
            <person name="Pellegrini M."/>
            <person name="Salzberg S.L."/>
        </authorList>
    </citation>
    <scope>NUCLEOTIDE SEQUENCE [LARGE SCALE GENOMIC DNA]</scope>
    <source>
        <strain evidence="9 10">cv. SW786</strain>
    </source>
</reference>
<dbReference type="SMART" id="SM00673">
    <property type="entry name" value="CARP"/>
    <property type="match status" value="2"/>
</dbReference>
<dbReference type="InterPro" id="IPR016098">
    <property type="entry name" value="CAP/MinC_C"/>
</dbReference>
<dbReference type="RefSeq" id="XP_030923944.1">
    <property type="nucleotide sequence ID" value="XM_031068084.1"/>
</dbReference>